<dbReference type="HOGENOM" id="CLU_019557_0_0_0"/>
<proteinExistence type="predicted"/>
<dbReference type="InterPro" id="IPR016047">
    <property type="entry name" value="M23ase_b-sheet_dom"/>
</dbReference>
<organism evidence="2 3">
    <name type="scientific">Herpetosiphon aurantiacus (strain ATCC 23779 / DSM 785 / 114-95)</name>
    <dbReference type="NCBI Taxonomy" id="316274"/>
    <lineage>
        <taxon>Bacteria</taxon>
        <taxon>Bacillati</taxon>
        <taxon>Chloroflexota</taxon>
        <taxon>Chloroflexia</taxon>
        <taxon>Herpetosiphonales</taxon>
        <taxon>Herpetosiphonaceae</taxon>
        <taxon>Herpetosiphon</taxon>
    </lineage>
</organism>
<dbReference type="Gene3D" id="2.60.120.200">
    <property type="match status" value="1"/>
</dbReference>
<dbReference type="GO" id="GO:0004222">
    <property type="term" value="F:metalloendopeptidase activity"/>
    <property type="evidence" value="ECO:0007669"/>
    <property type="project" value="TreeGrafter"/>
</dbReference>
<dbReference type="SUPFAM" id="SSF51261">
    <property type="entry name" value="Duplicated hybrid motif"/>
    <property type="match status" value="1"/>
</dbReference>
<dbReference type="Proteomes" id="UP000000787">
    <property type="component" value="Chromosome"/>
</dbReference>
<dbReference type="InterPro" id="IPR013783">
    <property type="entry name" value="Ig-like_fold"/>
</dbReference>
<dbReference type="Gene3D" id="2.60.40.10">
    <property type="entry name" value="Immunoglobulins"/>
    <property type="match status" value="1"/>
</dbReference>
<dbReference type="InterPro" id="IPR050570">
    <property type="entry name" value="Cell_wall_metabolism_enzyme"/>
</dbReference>
<evidence type="ECO:0000313" key="3">
    <source>
        <dbReference type="Proteomes" id="UP000000787"/>
    </source>
</evidence>
<dbReference type="Pfam" id="PF01551">
    <property type="entry name" value="Peptidase_M23"/>
    <property type="match status" value="1"/>
</dbReference>
<dbReference type="EMBL" id="CP000875">
    <property type="protein sequence ID" value="ABX03511.1"/>
    <property type="molecule type" value="Genomic_DNA"/>
</dbReference>
<dbReference type="InterPro" id="IPR013320">
    <property type="entry name" value="ConA-like_dom_sf"/>
</dbReference>
<dbReference type="KEGG" id="hau:Haur_0863"/>
<evidence type="ECO:0000259" key="1">
    <source>
        <dbReference type="Pfam" id="PF01551"/>
    </source>
</evidence>
<evidence type="ECO:0000313" key="2">
    <source>
        <dbReference type="EMBL" id="ABX03511.1"/>
    </source>
</evidence>
<dbReference type="CDD" id="cd12797">
    <property type="entry name" value="M23_peptidase"/>
    <property type="match status" value="1"/>
</dbReference>
<dbReference type="PANTHER" id="PTHR21666">
    <property type="entry name" value="PEPTIDASE-RELATED"/>
    <property type="match status" value="1"/>
</dbReference>
<protein>
    <submittedName>
        <fullName evidence="2">Peptidase M23B</fullName>
    </submittedName>
</protein>
<accession>A9AYC9</accession>
<gene>
    <name evidence="2" type="ordered locus">Haur_0863</name>
</gene>
<dbReference type="eggNOG" id="COG0739">
    <property type="taxonomic scope" value="Bacteria"/>
</dbReference>
<dbReference type="STRING" id="316274.Haur_0863"/>
<sequence length="809" mass="88716">MRVLELTMQRSLILGLLIMMLGGATLPFVVHASPQQPQPSQQPTHGLSSLDGGVQGFLQRQNSSLAKLDIDGQPASQIIEGMAAYYNIEARIVLALLETTSQLISNPTLPTTATEQPFLAGPKGFLSQIDWAAKEIRVGLGPYDSALVLNFSDGTQQKLNPNDDPHALTVKRFLAFERDQATWQQLVARYSKVYHDLFQNEPVVAPSTPPVSTGFLSIPWEQGARMVHSSHFDHTYPMVDSGGDGNDVMINYQGKSGLSYNSHDGHDYYFPDLPYGTPIVAAAPGWAYARTTRGLGVLIQHAGEAAGYETVYWHLDDFAPSFKGFIDAAKPRWVERGELLGWSGATGFTTGAPHLHFEVRHNGNQVDPYGWYGPGADPCTNYVKCEASVWLWNDSVPWSRPDGPAPTDTTPPSALLTINPAEDLALVAHFENNPLPAVGPMAASDQLSYSSGKFGQAVKVGDGALTYPASPTLTLNQGTLALWVNVPKTWPSSRTGRHYLLAASQNPVDPDKIYRNTLALRHEQTEQAIWTFWTVDQAGQEHSLSVPDTLNAGWHHFAISWDQTTGNKRLLINGMLVNEASKVSLPSEVGEDLNVGRWTIGAGISNVAIDELLSYKRQLAADEIYRLATSEQALAASSTSTDQHDLLILTPALDNGGGVIKAQLGINGIYAAPMTYYRAYRWTLPNVEGSYTISVRLTDRMGNTTTLSQTISIDHPPQASVNIRDINDLGATLVLSATDANQPLAMALSAYPSPSFKQWEQFSIERQWQWNPITARRVYVWFRDANGNERGPIVAGPDLFRAYLPRIER</sequence>
<dbReference type="SUPFAM" id="SSF49899">
    <property type="entry name" value="Concanavalin A-like lectins/glucanases"/>
    <property type="match status" value="1"/>
</dbReference>
<dbReference type="BioCyc" id="HAUR316274:GHYA-877-MONOMER"/>
<feature type="domain" description="M23ase beta-sheet core" evidence="1">
    <location>
        <begin position="263"/>
        <end position="368"/>
    </location>
</feature>
<reference evidence="2 3" key="1">
    <citation type="journal article" date="2011" name="Stand. Genomic Sci.">
        <title>Complete genome sequence of the filamentous gliding predatory bacterium Herpetosiphon aurantiacus type strain (114-95(T)).</title>
        <authorList>
            <person name="Kiss H."/>
            <person name="Nett M."/>
            <person name="Domin N."/>
            <person name="Martin K."/>
            <person name="Maresca J.A."/>
            <person name="Copeland A."/>
            <person name="Lapidus A."/>
            <person name="Lucas S."/>
            <person name="Berry K.W."/>
            <person name="Glavina Del Rio T."/>
            <person name="Dalin E."/>
            <person name="Tice H."/>
            <person name="Pitluck S."/>
            <person name="Richardson P."/>
            <person name="Bruce D."/>
            <person name="Goodwin L."/>
            <person name="Han C."/>
            <person name="Detter J.C."/>
            <person name="Schmutz J."/>
            <person name="Brettin T."/>
            <person name="Land M."/>
            <person name="Hauser L."/>
            <person name="Kyrpides N.C."/>
            <person name="Ivanova N."/>
            <person name="Goker M."/>
            <person name="Woyke T."/>
            <person name="Klenk H.P."/>
            <person name="Bryant D.A."/>
        </authorList>
    </citation>
    <scope>NUCLEOTIDE SEQUENCE [LARGE SCALE GENOMIC DNA]</scope>
    <source>
        <strain evidence="3">ATCC 23779 / DSM 785 / 114-95</strain>
    </source>
</reference>
<dbReference type="Pfam" id="PF13385">
    <property type="entry name" value="Laminin_G_3"/>
    <property type="match status" value="1"/>
</dbReference>
<dbReference type="InParanoid" id="A9AYC9"/>
<dbReference type="Gene3D" id="2.70.70.10">
    <property type="entry name" value="Glucose Permease (Domain IIA)"/>
    <property type="match status" value="1"/>
</dbReference>
<dbReference type="PANTHER" id="PTHR21666:SF270">
    <property type="entry name" value="MUREIN HYDROLASE ACTIVATOR ENVC"/>
    <property type="match status" value="1"/>
</dbReference>
<dbReference type="InterPro" id="IPR011055">
    <property type="entry name" value="Dup_hybrid_motif"/>
</dbReference>
<keyword evidence="3" id="KW-1185">Reference proteome</keyword>
<name>A9AYC9_HERA2</name>
<dbReference type="AlphaFoldDB" id="A9AYC9"/>